<accession>A0AAE3H1C9</accession>
<proteinExistence type="predicted"/>
<dbReference type="Pfam" id="PF14082">
    <property type="entry name" value="SduA_C"/>
    <property type="match status" value="1"/>
</dbReference>
<gene>
    <name evidence="2" type="ORF">EGI31_08420</name>
</gene>
<dbReference type="Proteomes" id="UP001204144">
    <property type="component" value="Unassembled WGS sequence"/>
</dbReference>
<comment type="caution">
    <text evidence="2">The sequence shown here is derived from an EMBL/GenBank/DDBJ whole genome shotgun (WGS) entry which is preliminary data.</text>
</comment>
<reference evidence="2 3" key="1">
    <citation type="submission" date="2018-11" db="EMBL/GenBank/DDBJ databases">
        <title>Novel bacteria species description.</title>
        <authorList>
            <person name="Han J.-H."/>
        </authorList>
    </citation>
    <scope>NUCLEOTIDE SEQUENCE [LARGE SCALE GENOMIC DNA]</scope>
    <source>
        <strain evidence="2 3">KCTC23259</strain>
    </source>
</reference>
<evidence type="ECO:0000313" key="2">
    <source>
        <dbReference type="EMBL" id="MCP9762978.1"/>
    </source>
</evidence>
<evidence type="ECO:0000313" key="3">
    <source>
        <dbReference type="Proteomes" id="UP001204144"/>
    </source>
</evidence>
<dbReference type="InterPro" id="IPR025359">
    <property type="entry name" value="SduA_C"/>
</dbReference>
<dbReference type="AlphaFoldDB" id="A0AAE3H1C9"/>
<keyword evidence="3" id="KW-1185">Reference proteome</keyword>
<evidence type="ECO:0000259" key="1">
    <source>
        <dbReference type="Pfam" id="PF14082"/>
    </source>
</evidence>
<organism evidence="2 3">
    <name type="scientific">Lacihabitans soyangensis</name>
    <dbReference type="NCBI Taxonomy" id="869394"/>
    <lineage>
        <taxon>Bacteria</taxon>
        <taxon>Pseudomonadati</taxon>
        <taxon>Bacteroidota</taxon>
        <taxon>Cytophagia</taxon>
        <taxon>Cytophagales</taxon>
        <taxon>Leadbetterellaceae</taxon>
        <taxon>Lacihabitans</taxon>
    </lineage>
</organism>
<dbReference type="RefSeq" id="WP_255036760.1">
    <property type="nucleotide sequence ID" value="NZ_RJUF01000018.1"/>
</dbReference>
<sequence length="415" mass="48420">MRFDIGSYSYNFFDLEESSIDELTIKQNGTLDNCLIVHSSGEYFDGFLILKKTNVNTVCKISFHKSNQTSKYTPRLEFRKIDSKQNIKKSKGNDVIIGFNTGDDARSFWKMIGFLNSFKELVDSEQFEPNVAFGPYLSTFKLKENFIKIQELGELIDKSAFSSEEIKEILKNSRKKAIYGFYCFLKNVHISGKDPFQFYRDVRIINDHGEEAVWHQFFKNNDWILGLNTKITFIRDLLSEQKVGIEDSKGGGSPKVDFIGISYFNTLIELKTSNTEIFKKGKTSKSRTNTWDFSNDFIEAFSQTLAQRSDFYNKKEIIDNDSKIIDLEIHRILDPKAILIFGNRNKEFPHIRDLGSNYKSECFERFRNSNSNVSIITYDELFERAFSIVYSEKLPINWYTIPENEFIRNVIRYSL</sequence>
<protein>
    <submittedName>
        <fullName evidence="2">DUF4263 domain-containing protein</fullName>
    </submittedName>
</protein>
<name>A0AAE3H1C9_9BACT</name>
<dbReference type="EMBL" id="RJUF01000018">
    <property type="protein sequence ID" value="MCP9762978.1"/>
    <property type="molecule type" value="Genomic_DNA"/>
</dbReference>
<feature type="domain" description="Shedu protein SduA C-terminal" evidence="1">
    <location>
        <begin position="210"/>
        <end position="381"/>
    </location>
</feature>